<dbReference type="Gramene" id="TVU06567">
    <property type="protein sequence ID" value="TVU06567"/>
    <property type="gene ID" value="EJB05_49788"/>
</dbReference>
<feature type="compositionally biased region" description="Polar residues" evidence="3">
    <location>
        <begin position="278"/>
        <end position="289"/>
    </location>
</feature>
<evidence type="ECO:0000256" key="2">
    <source>
        <dbReference type="ARBA" id="ARBA00023242"/>
    </source>
</evidence>
<dbReference type="PANTHER" id="PTHR46235:SF7">
    <property type="entry name" value="ZINC FINGER PHD-TYPE DOMAIN-CONTAINING PROTEIN"/>
    <property type="match status" value="1"/>
</dbReference>
<keyword evidence="2" id="KW-0539">Nucleus</keyword>
<gene>
    <name evidence="5" type="ORF">EJB05_49788</name>
</gene>
<name>A0A5J9T5Q4_9POAL</name>
<dbReference type="PANTHER" id="PTHR46235">
    <property type="entry name" value="PHD FINGER-CONTAINING PROTEIN DDB_G0268158"/>
    <property type="match status" value="1"/>
</dbReference>
<feature type="non-terminal residue" evidence="5">
    <location>
        <position position="1"/>
    </location>
</feature>
<evidence type="ECO:0000313" key="6">
    <source>
        <dbReference type="Proteomes" id="UP000324897"/>
    </source>
</evidence>
<evidence type="ECO:0000256" key="3">
    <source>
        <dbReference type="SAM" id="MobiDB-lite"/>
    </source>
</evidence>
<protein>
    <recommendedName>
        <fullName evidence="4">RFTS domain-containing protein</fullName>
    </recommendedName>
</protein>
<feature type="domain" description="RFTS" evidence="4">
    <location>
        <begin position="63"/>
        <end position="188"/>
    </location>
</feature>
<dbReference type="Proteomes" id="UP000324897">
    <property type="component" value="Unassembled WGS sequence"/>
</dbReference>
<dbReference type="AlphaFoldDB" id="A0A5J9T5Q4"/>
<evidence type="ECO:0000259" key="4">
    <source>
        <dbReference type="Pfam" id="PF12047"/>
    </source>
</evidence>
<organism evidence="5 6">
    <name type="scientific">Eragrostis curvula</name>
    <name type="common">weeping love grass</name>
    <dbReference type="NCBI Taxonomy" id="38414"/>
    <lineage>
        <taxon>Eukaryota</taxon>
        <taxon>Viridiplantae</taxon>
        <taxon>Streptophyta</taxon>
        <taxon>Embryophyta</taxon>
        <taxon>Tracheophyta</taxon>
        <taxon>Spermatophyta</taxon>
        <taxon>Magnoliopsida</taxon>
        <taxon>Liliopsida</taxon>
        <taxon>Poales</taxon>
        <taxon>Poaceae</taxon>
        <taxon>PACMAD clade</taxon>
        <taxon>Chloridoideae</taxon>
        <taxon>Eragrostideae</taxon>
        <taxon>Eragrostidinae</taxon>
        <taxon>Eragrostis</taxon>
    </lineage>
</organism>
<dbReference type="GO" id="GO:0005634">
    <property type="term" value="C:nucleus"/>
    <property type="evidence" value="ECO:0007669"/>
    <property type="project" value="UniProtKB-SubCell"/>
</dbReference>
<dbReference type="Pfam" id="PF12047">
    <property type="entry name" value="DNMT1-RFD"/>
    <property type="match status" value="1"/>
</dbReference>
<feature type="region of interest" description="Disordered" evidence="3">
    <location>
        <begin position="261"/>
        <end position="289"/>
    </location>
</feature>
<dbReference type="InterPro" id="IPR022702">
    <property type="entry name" value="Cytosine_MeTrfase1_RFD"/>
</dbReference>
<comment type="subcellular location">
    <subcellularLocation>
        <location evidence="1">Nucleus</location>
    </subcellularLocation>
</comment>
<sequence length="339" mass="38771">MPSFHALPRFLLAGAVLGDLSGVYLVIIPSVSSGFKDMLYGFLELLGMRRPFAMMFDDDDDVEPQIKVVDKYYFEHSKDKPVCFSILPLHFDNNEEVVECDSEEKVYLRGVRDNSPCPVHKRVVAWRVALDCEQPKIFVLSSEGNWITVLSPRKCYQEKIVRSILITVQMLRFIKKQPGDKKSLWDQLWNHLYEVFNKLDSKPTVDDLRKHHPVIKLFVERDTALIKSKILQTFIQDTTGKIKEKTLSTKTQLIVSGDSRLSIKDNDGDQDDKNDCDSSYSEHNSDNEYSLTEFSTEEYYRNSENNSTDDDSSYGDTVDDECTDADAICAICDGGTLLR</sequence>
<feature type="compositionally biased region" description="Basic and acidic residues" evidence="3">
    <location>
        <begin position="261"/>
        <end position="276"/>
    </location>
</feature>
<keyword evidence="6" id="KW-1185">Reference proteome</keyword>
<comment type="caution">
    <text evidence="5">The sequence shown here is derived from an EMBL/GenBank/DDBJ whole genome shotgun (WGS) entry which is preliminary data.</text>
</comment>
<dbReference type="EMBL" id="RWGY01000051">
    <property type="protein sequence ID" value="TVU06567.1"/>
    <property type="molecule type" value="Genomic_DNA"/>
</dbReference>
<evidence type="ECO:0000256" key="1">
    <source>
        <dbReference type="ARBA" id="ARBA00004123"/>
    </source>
</evidence>
<dbReference type="OrthoDB" id="695588at2759"/>
<proteinExistence type="predicted"/>
<evidence type="ECO:0000313" key="5">
    <source>
        <dbReference type="EMBL" id="TVU06567.1"/>
    </source>
</evidence>
<accession>A0A5J9T5Q4</accession>
<reference evidence="5 6" key="1">
    <citation type="journal article" date="2019" name="Sci. Rep.">
        <title>A high-quality genome of Eragrostis curvula grass provides insights into Poaceae evolution and supports new strategies to enhance forage quality.</title>
        <authorList>
            <person name="Carballo J."/>
            <person name="Santos B.A.C.M."/>
            <person name="Zappacosta D."/>
            <person name="Garbus I."/>
            <person name="Selva J.P."/>
            <person name="Gallo C.A."/>
            <person name="Diaz A."/>
            <person name="Albertini E."/>
            <person name="Caccamo M."/>
            <person name="Echenique V."/>
        </authorList>
    </citation>
    <scope>NUCLEOTIDE SEQUENCE [LARGE SCALE GENOMIC DNA]</scope>
    <source>
        <strain evidence="6">cv. Victoria</strain>
        <tissue evidence="5">Leaf</tissue>
    </source>
</reference>